<protein>
    <submittedName>
        <fullName evidence="1">Uncharacterized protein</fullName>
    </submittedName>
</protein>
<dbReference type="AlphaFoldDB" id="A0A7W4QC36"/>
<proteinExistence type="predicted"/>
<evidence type="ECO:0000313" key="2">
    <source>
        <dbReference type="Proteomes" id="UP000542720"/>
    </source>
</evidence>
<dbReference type="RefSeq" id="WP_183090827.1">
    <property type="nucleotide sequence ID" value="NZ_JACJUD010000008.1"/>
</dbReference>
<name>A0A7W4QC36_9GAMM</name>
<gene>
    <name evidence="1" type="ORF">H3H51_19910</name>
</gene>
<sequence>MTQATDKLIGPVPSSIINGARTSVTPYEGRVAEFNVAAWLQLPGLANLPVSLMVSYQDGSQRREIAVDHGKVSVHNKVMLSGVARLPVKQKIEDMQIRLRSAVAVQGLIVEELFVQAVESLAGSAQQALA</sequence>
<dbReference type="EMBL" id="JACJUD010000008">
    <property type="protein sequence ID" value="MBB2497294.1"/>
    <property type="molecule type" value="Genomic_DNA"/>
</dbReference>
<accession>A0A7W4QC36</accession>
<reference evidence="1 2" key="1">
    <citation type="submission" date="2020-08" db="EMBL/GenBank/DDBJ databases">
        <authorList>
            <person name="Kim C.M."/>
        </authorList>
    </citation>
    <scope>NUCLEOTIDE SEQUENCE [LARGE SCALE GENOMIC DNA]</scope>
    <source>
        <strain evidence="1 2">UL070</strain>
    </source>
</reference>
<evidence type="ECO:0000313" key="1">
    <source>
        <dbReference type="EMBL" id="MBB2497294.1"/>
    </source>
</evidence>
<comment type="caution">
    <text evidence="1">The sequence shown here is derived from an EMBL/GenBank/DDBJ whole genome shotgun (WGS) entry which is preliminary data.</text>
</comment>
<keyword evidence="2" id="KW-1185">Reference proteome</keyword>
<dbReference type="Proteomes" id="UP000542720">
    <property type="component" value="Unassembled WGS sequence"/>
</dbReference>
<organism evidence="1 2">
    <name type="scientific">Aquipseudomonas ullengensis</name>
    <dbReference type="NCBI Taxonomy" id="2759166"/>
    <lineage>
        <taxon>Bacteria</taxon>
        <taxon>Pseudomonadati</taxon>
        <taxon>Pseudomonadota</taxon>
        <taxon>Gammaproteobacteria</taxon>
        <taxon>Pseudomonadales</taxon>
        <taxon>Pseudomonadaceae</taxon>
        <taxon>Aquipseudomonas</taxon>
    </lineage>
</organism>